<dbReference type="OrthoDB" id="6275838at2759"/>
<feature type="region of interest" description="Disordered" evidence="3">
    <location>
        <begin position="1"/>
        <end position="31"/>
    </location>
</feature>
<feature type="domain" description="EGF-like" evidence="5">
    <location>
        <begin position="101"/>
        <end position="139"/>
    </location>
</feature>
<comment type="caution">
    <text evidence="6">The sequence shown here is derived from an EMBL/GenBank/DDBJ whole genome shotgun (WGS) entry which is preliminary data.</text>
</comment>
<keyword evidence="7" id="KW-1185">Reference proteome</keyword>
<evidence type="ECO:0000313" key="6">
    <source>
        <dbReference type="EMBL" id="ROT82476.1"/>
    </source>
</evidence>
<feature type="region of interest" description="Disordered" evidence="3">
    <location>
        <begin position="323"/>
        <end position="350"/>
    </location>
</feature>
<feature type="domain" description="Laminin G" evidence="4">
    <location>
        <begin position="146"/>
        <end position="395"/>
    </location>
</feature>
<dbReference type="PROSITE" id="PS50026">
    <property type="entry name" value="EGF_3"/>
    <property type="match status" value="1"/>
</dbReference>
<evidence type="ECO:0000259" key="5">
    <source>
        <dbReference type="PROSITE" id="PS50026"/>
    </source>
</evidence>
<keyword evidence="1" id="KW-1015">Disulfide bond</keyword>
<dbReference type="GO" id="GO:0016020">
    <property type="term" value="C:membrane"/>
    <property type="evidence" value="ECO:0007669"/>
    <property type="project" value="UniProtKB-SubCell"/>
</dbReference>
<dbReference type="EMBL" id="QCYY01000818">
    <property type="protein sequence ID" value="ROT82476.1"/>
    <property type="molecule type" value="Genomic_DNA"/>
</dbReference>
<dbReference type="InterPro" id="IPR001791">
    <property type="entry name" value="Laminin_G"/>
</dbReference>
<feature type="compositionally biased region" description="Low complexity" evidence="3">
    <location>
        <begin position="449"/>
        <end position="463"/>
    </location>
</feature>
<feature type="compositionally biased region" description="Pro residues" evidence="3">
    <location>
        <begin position="464"/>
        <end position="473"/>
    </location>
</feature>
<sequence>MTSPTSSAEGPAPPLPPRAGPPPGWLSVSPPRSHLCRKPRFVPPKARSHLCRKPGVTPAAVSRLTGTSYRDELPGRATGKADIDLASCFAPPRPGVQLEGSPSECEQRDPCMNGGRCYNSERGTLCDCSHISYEGPFCEKERQVEEATFRGREFLWWDLRRTGGQPLASQQDQLSLSFKTRHPAGVLFFTGDGKDYVNVALREGGVLVTLDMGGDPLKVTVRPNSVRFDDNQWHTVTVHRTVKEINGHTSFCTLPKHTLTLPLHPPFHSSTSSTLPPKLPNHTLSLPLHPPFHFLHPPTLPLYPPSTLFILLHPPFYPTTPNLTPSIPASSTHPPPISSTLHPSTSFHPPTLPLPPLHPSTSSTLPPFHFLHPPTFHFLHLNHTSPSTLQPFHLCSLNTHSPSHFLHPPTSSPSHPPRFLPLTTPLLLLRSCRCPLTACTRKRARRPGPSRSCRPRASTSLAPTCPPSCPAPRPGQTSWAASGR</sequence>
<keyword evidence="2" id="KW-0245">EGF-like domain</keyword>
<reference evidence="6 7" key="2">
    <citation type="submission" date="2019-01" db="EMBL/GenBank/DDBJ databases">
        <title>The decoding of complex shrimp genome reveals the adaptation for benthos swimmer, frequently molting mechanism and breeding impact on genome.</title>
        <authorList>
            <person name="Sun Y."/>
            <person name="Gao Y."/>
            <person name="Yu Y."/>
        </authorList>
    </citation>
    <scope>NUCLEOTIDE SEQUENCE [LARGE SCALE GENOMIC DNA]</scope>
    <source>
        <tissue evidence="6">Muscle</tissue>
    </source>
</reference>
<name>A0A3R7PD76_PENVA</name>
<evidence type="ECO:0000256" key="1">
    <source>
        <dbReference type="ARBA" id="ARBA00023157"/>
    </source>
</evidence>
<evidence type="ECO:0000256" key="2">
    <source>
        <dbReference type="PROSITE-ProRule" id="PRU00076"/>
    </source>
</evidence>
<feature type="compositionally biased region" description="Polar residues" evidence="3">
    <location>
        <begin position="323"/>
        <end position="332"/>
    </location>
</feature>
<protein>
    <submittedName>
        <fullName evidence="6">Neurexin-1</fullName>
    </submittedName>
</protein>
<dbReference type="InterPro" id="IPR000742">
    <property type="entry name" value="EGF"/>
</dbReference>
<feature type="compositionally biased region" description="Polar residues" evidence="3">
    <location>
        <begin position="475"/>
        <end position="484"/>
    </location>
</feature>
<dbReference type="Proteomes" id="UP000283509">
    <property type="component" value="Unassembled WGS sequence"/>
</dbReference>
<dbReference type="InterPro" id="IPR013320">
    <property type="entry name" value="ConA-like_dom_sf"/>
</dbReference>
<dbReference type="CDD" id="cd00054">
    <property type="entry name" value="EGF_CA"/>
    <property type="match status" value="1"/>
</dbReference>
<evidence type="ECO:0000313" key="7">
    <source>
        <dbReference type="Proteomes" id="UP000283509"/>
    </source>
</evidence>
<dbReference type="SUPFAM" id="SSF49899">
    <property type="entry name" value="Concanavalin A-like lectins/glucanases"/>
    <property type="match status" value="1"/>
</dbReference>
<organism evidence="6 7">
    <name type="scientific">Penaeus vannamei</name>
    <name type="common">Whiteleg shrimp</name>
    <name type="synonym">Litopenaeus vannamei</name>
    <dbReference type="NCBI Taxonomy" id="6689"/>
    <lineage>
        <taxon>Eukaryota</taxon>
        <taxon>Metazoa</taxon>
        <taxon>Ecdysozoa</taxon>
        <taxon>Arthropoda</taxon>
        <taxon>Crustacea</taxon>
        <taxon>Multicrustacea</taxon>
        <taxon>Malacostraca</taxon>
        <taxon>Eumalacostraca</taxon>
        <taxon>Eucarida</taxon>
        <taxon>Decapoda</taxon>
        <taxon>Dendrobranchiata</taxon>
        <taxon>Penaeoidea</taxon>
        <taxon>Penaeidae</taxon>
        <taxon>Penaeus</taxon>
    </lineage>
</organism>
<dbReference type="InterPro" id="IPR050372">
    <property type="entry name" value="Neurexin-related_CASP"/>
</dbReference>
<dbReference type="PANTHER" id="PTHR15036:SF49">
    <property type="entry name" value="AXOTACTIN"/>
    <property type="match status" value="1"/>
</dbReference>
<reference evidence="6 7" key="1">
    <citation type="submission" date="2018-04" db="EMBL/GenBank/DDBJ databases">
        <authorList>
            <person name="Zhang X."/>
            <person name="Yuan J."/>
            <person name="Li F."/>
            <person name="Xiang J."/>
        </authorList>
    </citation>
    <scope>NUCLEOTIDE SEQUENCE [LARGE SCALE GENOMIC DNA]</scope>
    <source>
        <tissue evidence="6">Muscle</tissue>
    </source>
</reference>
<feature type="compositionally biased region" description="Pro residues" evidence="3">
    <location>
        <begin position="11"/>
        <end position="24"/>
    </location>
</feature>
<evidence type="ECO:0000256" key="3">
    <source>
        <dbReference type="SAM" id="MobiDB-lite"/>
    </source>
</evidence>
<feature type="region of interest" description="Disordered" evidence="3">
    <location>
        <begin position="443"/>
        <end position="484"/>
    </location>
</feature>
<gene>
    <name evidence="6" type="ORF">C7M84_024366</name>
</gene>
<dbReference type="Gene3D" id="2.10.25.10">
    <property type="entry name" value="Laminin"/>
    <property type="match status" value="1"/>
</dbReference>
<evidence type="ECO:0000259" key="4">
    <source>
        <dbReference type="PROSITE" id="PS50025"/>
    </source>
</evidence>
<dbReference type="CDD" id="cd00110">
    <property type="entry name" value="LamG"/>
    <property type="match status" value="1"/>
</dbReference>
<comment type="caution">
    <text evidence="2">Lacks conserved residue(s) required for the propagation of feature annotation.</text>
</comment>
<dbReference type="SMART" id="SM00282">
    <property type="entry name" value="LamG"/>
    <property type="match status" value="1"/>
</dbReference>
<dbReference type="STRING" id="6689.A0A3R7PD76"/>
<dbReference type="Pfam" id="PF02210">
    <property type="entry name" value="Laminin_G_2"/>
    <property type="match status" value="1"/>
</dbReference>
<dbReference type="Gene3D" id="2.60.120.200">
    <property type="match status" value="1"/>
</dbReference>
<dbReference type="PANTHER" id="PTHR15036">
    <property type="entry name" value="PIKACHURIN-LIKE PROTEIN"/>
    <property type="match status" value="1"/>
</dbReference>
<dbReference type="AlphaFoldDB" id="A0A3R7PD76"/>
<proteinExistence type="predicted"/>
<accession>A0A3R7PD76</accession>
<dbReference type="PROSITE" id="PS50025">
    <property type="entry name" value="LAM_G_DOMAIN"/>
    <property type="match status" value="1"/>
</dbReference>